<feature type="region of interest" description="Disordered" evidence="1">
    <location>
        <begin position="534"/>
        <end position="570"/>
    </location>
</feature>
<reference evidence="2 3" key="1">
    <citation type="journal article" date="2024" name="IMA Fungus">
        <title>IMA Genome - F19 : A genome assembly and annotation guide to empower mycologists, including annotated draft genome sequences of Ceratocystis pirilliformis, Diaporthe australafricana, Fusarium ophioides, Paecilomyces lecythidis, and Sporothrix stenoceras.</title>
        <authorList>
            <person name="Aylward J."/>
            <person name="Wilson A.M."/>
            <person name="Visagie C.M."/>
            <person name="Spraker J."/>
            <person name="Barnes I."/>
            <person name="Buitendag C."/>
            <person name="Ceriani C."/>
            <person name="Del Mar Angel L."/>
            <person name="du Plessis D."/>
            <person name="Fuchs T."/>
            <person name="Gasser K."/>
            <person name="Kramer D."/>
            <person name="Li W."/>
            <person name="Munsamy K."/>
            <person name="Piso A."/>
            <person name="Price J.L."/>
            <person name="Sonnekus B."/>
            <person name="Thomas C."/>
            <person name="van der Nest A."/>
            <person name="van Dijk A."/>
            <person name="van Heerden A."/>
            <person name="van Vuuren N."/>
            <person name="Yilmaz N."/>
            <person name="Duong T.A."/>
            <person name="van der Merwe N.A."/>
            <person name="Wingfield M.J."/>
            <person name="Wingfield B.D."/>
        </authorList>
    </citation>
    <scope>NUCLEOTIDE SEQUENCE [LARGE SCALE GENOMIC DNA]</scope>
    <source>
        <strain evidence="2 3">CMW 12675</strain>
    </source>
</reference>
<keyword evidence="3" id="KW-1185">Reference proteome</keyword>
<organism evidence="2 3">
    <name type="scientific">Ceratocystis pirilliformis</name>
    <dbReference type="NCBI Taxonomy" id="259994"/>
    <lineage>
        <taxon>Eukaryota</taxon>
        <taxon>Fungi</taxon>
        <taxon>Dikarya</taxon>
        <taxon>Ascomycota</taxon>
        <taxon>Pezizomycotina</taxon>
        <taxon>Sordariomycetes</taxon>
        <taxon>Hypocreomycetidae</taxon>
        <taxon>Microascales</taxon>
        <taxon>Ceratocystidaceae</taxon>
        <taxon>Ceratocystis</taxon>
    </lineage>
</organism>
<sequence>MHQLVSIRPSLASQSCAVFPLKSGRHRHKHRYKHIPARLQSSFSSSSSPPPPPPENAASSSPSSSRSQILHKPFWPRRQPPPFSARNPHETHASIFTQLFPTRDSYRPRPPPPRIVVSDSQLDEDARRKAVEDATHAAAWEIPQSERPSVGGAAGLAGKRSDETWRELRERFPALGNRSPTFRSKYWNLQQDHLAMLIIKNTLTSLAPSDFNRIVPPGMHLPSSFWSILKVVAKRNPHTLEPNGTYYLLFPTETNAIVYREELYRLQRLYSKRPFNQPDFKPDGLTTKFTVAAPNAFKVSMEIVVGPQDILNRFRPGFKANLFRRKEYGIDPSGGAGGAGVDTLVQLTLHGDQMTLGRLYMLLNEDGRERGMPWSLTRQWCRNGVAFSLEDANLQSRKRTPSTANAHTAAKDTTHSATPSLYPGINEGDAIFGSQHIQKKEQNEDENEEEDVNRYAKGGSGAAPHELAATENPLYVGSSQFLLLFTSHIEAQRFVRAWHTRTVLFQNSRARTTDFHARVVTEVWLDEVTDAETVVPGRQGHHSQSQQPMGRLNVQQPRPVSDQDKGRRKGTYSHYYKRRVVL</sequence>
<feature type="region of interest" description="Disordered" evidence="1">
    <location>
        <begin position="98"/>
        <end position="117"/>
    </location>
</feature>
<feature type="region of interest" description="Disordered" evidence="1">
    <location>
        <begin position="38"/>
        <end position="89"/>
    </location>
</feature>
<feature type="compositionally biased region" description="Low complexity" evidence="1">
    <location>
        <begin position="56"/>
        <end position="67"/>
    </location>
</feature>
<evidence type="ECO:0000256" key="1">
    <source>
        <dbReference type="SAM" id="MobiDB-lite"/>
    </source>
</evidence>
<evidence type="ECO:0000313" key="2">
    <source>
        <dbReference type="EMBL" id="KAL1899329.1"/>
    </source>
</evidence>
<feature type="region of interest" description="Disordered" evidence="1">
    <location>
        <begin position="392"/>
        <end position="425"/>
    </location>
</feature>
<feature type="compositionally biased region" description="Polar residues" evidence="1">
    <location>
        <begin position="542"/>
        <end position="558"/>
    </location>
</feature>
<evidence type="ECO:0000313" key="3">
    <source>
        <dbReference type="Proteomes" id="UP001583280"/>
    </source>
</evidence>
<gene>
    <name evidence="2" type="ORF">Cpir12675_001527</name>
</gene>
<name>A0ABR3ZIG5_9PEZI</name>
<accession>A0ABR3ZIG5</accession>
<proteinExistence type="predicted"/>
<dbReference type="EMBL" id="JAWDJO010000024">
    <property type="protein sequence ID" value="KAL1899329.1"/>
    <property type="molecule type" value="Genomic_DNA"/>
</dbReference>
<feature type="region of interest" description="Disordered" evidence="1">
    <location>
        <begin position="438"/>
        <end position="465"/>
    </location>
</feature>
<comment type="caution">
    <text evidence="2">The sequence shown here is derived from an EMBL/GenBank/DDBJ whole genome shotgun (WGS) entry which is preliminary data.</text>
</comment>
<protein>
    <submittedName>
        <fullName evidence="2">Uncharacterized protein</fullName>
    </submittedName>
</protein>
<dbReference type="Proteomes" id="UP001583280">
    <property type="component" value="Unassembled WGS sequence"/>
</dbReference>